<dbReference type="GO" id="GO:0019693">
    <property type="term" value="P:ribose phosphate metabolic process"/>
    <property type="evidence" value="ECO:0007669"/>
    <property type="project" value="TreeGrafter"/>
</dbReference>
<dbReference type="RefSeq" id="WP_066594442.1">
    <property type="nucleotide sequence ID" value="NZ_CP016282.1"/>
</dbReference>
<dbReference type="KEGG" id="cart:PA27867_1198"/>
<dbReference type="GO" id="GO:0006753">
    <property type="term" value="P:nucleoside phosphate metabolic process"/>
    <property type="evidence" value="ECO:0007669"/>
    <property type="project" value="TreeGrafter"/>
</dbReference>
<dbReference type="OrthoDB" id="9806150at2"/>
<dbReference type="STRING" id="670052.PA27867_1198"/>
<sequence length="224" mass="24757">MPESLSARAEADALLPRIEDEPAPTALTSSAVQFDGHVWNIRQDAFDYNGAEIVREYVDHPGAVAILALDDQDRVLLIQQYRHPVRMREWELPAGLLDIDGEHALIGAQRELAEETDVVASEWNVLTEFYTSPGGSNEVIRIYLARGLSPANEAFDRTDEEADMVTRWVSLDDAVDAALARRVQNPSLVVGVLAAAASRARGWSSLAPADLPWPRHPSNWDHTV</sequence>
<gene>
    <name evidence="3" type="ORF">PA27867_1198</name>
</gene>
<keyword evidence="4" id="KW-1185">Reference proteome</keyword>
<protein>
    <submittedName>
        <fullName evidence="3">ADP-ribose pyrophosphatase</fullName>
    </submittedName>
</protein>
<evidence type="ECO:0000256" key="1">
    <source>
        <dbReference type="ARBA" id="ARBA00022801"/>
    </source>
</evidence>
<accession>A0A1B1BI07</accession>
<dbReference type="GO" id="GO:0016787">
    <property type="term" value="F:hydrolase activity"/>
    <property type="evidence" value="ECO:0007669"/>
    <property type="project" value="UniProtKB-KW"/>
</dbReference>
<dbReference type="PANTHER" id="PTHR11839:SF31">
    <property type="entry name" value="ADP-RIBOSE PYROPHOSPHATASE"/>
    <property type="match status" value="1"/>
</dbReference>
<evidence type="ECO:0000313" key="4">
    <source>
        <dbReference type="Proteomes" id="UP000092582"/>
    </source>
</evidence>
<dbReference type="AlphaFoldDB" id="A0A1B1BI07"/>
<reference evidence="3 4" key="1">
    <citation type="submission" date="2016-06" db="EMBL/GenBank/DDBJ databases">
        <title>Genome sequencing of Cryobacterium arcticum PAMC 27867.</title>
        <authorList>
            <person name="Lee J."/>
            <person name="Kim O.-S."/>
        </authorList>
    </citation>
    <scope>NUCLEOTIDE SEQUENCE [LARGE SCALE GENOMIC DNA]</scope>
    <source>
        <strain evidence="3 4">PAMC 27867</strain>
    </source>
</reference>
<dbReference type="InterPro" id="IPR015797">
    <property type="entry name" value="NUDIX_hydrolase-like_dom_sf"/>
</dbReference>
<name>A0A1B1BI07_9MICO</name>
<dbReference type="GO" id="GO:0005829">
    <property type="term" value="C:cytosol"/>
    <property type="evidence" value="ECO:0007669"/>
    <property type="project" value="TreeGrafter"/>
</dbReference>
<dbReference type="CDD" id="cd24158">
    <property type="entry name" value="NUDIX_ADPRase_Rv1700"/>
    <property type="match status" value="1"/>
</dbReference>
<dbReference type="PROSITE" id="PS51462">
    <property type="entry name" value="NUDIX"/>
    <property type="match status" value="1"/>
</dbReference>
<organism evidence="3 4">
    <name type="scientific">Cryobacterium arcticum</name>
    <dbReference type="NCBI Taxonomy" id="670052"/>
    <lineage>
        <taxon>Bacteria</taxon>
        <taxon>Bacillati</taxon>
        <taxon>Actinomycetota</taxon>
        <taxon>Actinomycetes</taxon>
        <taxon>Micrococcales</taxon>
        <taxon>Microbacteriaceae</taxon>
        <taxon>Cryobacterium</taxon>
    </lineage>
</organism>
<dbReference type="SUPFAM" id="SSF55811">
    <property type="entry name" value="Nudix"/>
    <property type="match status" value="1"/>
</dbReference>
<dbReference type="Proteomes" id="UP000092582">
    <property type="component" value="Chromosome 1"/>
</dbReference>
<evidence type="ECO:0000313" key="3">
    <source>
        <dbReference type="EMBL" id="ANP72164.1"/>
    </source>
</evidence>
<proteinExistence type="predicted"/>
<dbReference type="PATRIC" id="fig|670052.7.peg.1241"/>
<dbReference type="Gene3D" id="3.90.79.10">
    <property type="entry name" value="Nucleoside Triphosphate Pyrophosphohydrolase"/>
    <property type="match status" value="1"/>
</dbReference>
<dbReference type="EMBL" id="CP016282">
    <property type="protein sequence ID" value="ANP72164.1"/>
    <property type="molecule type" value="Genomic_DNA"/>
</dbReference>
<dbReference type="Pfam" id="PF00293">
    <property type="entry name" value="NUDIX"/>
    <property type="match status" value="1"/>
</dbReference>
<dbReference type="PANTHER" id="PTHR11839">
    <property type="entry name" value="UDP/ADP-SUGAR PYROPHOSPHATASE"/>
    <property type="match status" value="1"/>
</dbReference>
<feature type="domain" description="Nudix hydrolase" evidence="2">
    <location>
        <begin position="58"/>
        <end position="196"/>
    </location>
</feature>
<dbReference type="InterPro" id="IPR000086">
    <property type="entry name" value="NUDIX_hydrolase_dom"/>
</dbReference>
<evidence type="ECO:0000259" key="2">
    <source>
        <dbReference type="PROSITE" id="PS51462"/>
    </source>
</evidence>
<keyword evidence="1" id="KW-0378">Hydrolase</keyword>